<feature type="compositionally biased region" description="Basic and acidic residues" evidence="4">
    <location>
        <begin position="104"/>
        <end position="123"/>
    </location>
</feature>
<protein>
    <recommendedName>
        <fullName evidence="9">Ribosomal RNA-processing protein 14/surfeit locus protein 6 C-terminal domain-containing protein</fullName>
    </recommendedName>
</protein>
<dbReference type="InterPro" id="IPR029188">
    <property type="entry name" value="Rrp14_N"/>
</dbReference>
<feature type="domain" description="Ribosomal RNA-processing protein 14 N-terminal" evidence="6">
    <location>
        <begin position="38"/>
        <end position="100"/>
    </location>
</feature>
<feature type="region of interest" description="Disordered" evidence="4">
    <location>
        <begin position="78"/>
        <end position="232"/>
    </location>
</feature>
<comment type="caution">
    <text evidence="7">The sequence shown here is derived from an EMBL/GenBank/DDBJ whole genome shotgun (WGS) entry which is preliminary data.</text>
</comment>
<reference evidence="7 8" key="1">
    <citation type="journal article" date="2014" name="Genome Biol. Evol.">
        <title>The secreted proteins of Achlya hypogyna and Thraustotheca clavata identify the ancestral oomycete secretome and reveal gene acquisitions by horizontal gene transfer.</title>
        <authorList>
            <person name="Misner I."/>
            <person name="Blouin N."/>
            <person name="Leonard G."/>
            <person name="Richards T.A."/>
            <person name="Lane C.E."/>
        </authorList>
    </citation>
    <scope>NUCLEOTIDE SEQUENCE [LARGE SCALE GENOMIC DNA]</scope>
    <source>
        <strain evidence="7 8">ATCC 34112</strain>
    </source>
</reference>
<dbReference type="Proteomes" id="UP000243217">
    <property type="component" value="Unassembled WGS sequence"/>
</dbReference>
<dbReference type="Pfam" id="PF04935">
    <property type="entry name" value="SURF6"/>
    <property type="match status" value="1"/>
</dbReference>
<dbReference type="EMBL" id="JNBS01001669">
    <property type="protein sequence ID" value="OQS01229.1"/>
    <property type="molecule type" value="Genomic_DNA"/>
</dbReference>
<sequence>MASLFATSHLKDTEENKPPQIRLESKKDLMSPAMDYEAVDRFFCHVMELIPSAQYFPTEPEDNFKQSMNKKYHKNVKAQQMAVEEDEEAAPVAKRLKFNPKLQRTNEETQLDEKEKEKAKAEQSDDEELTGLDGLRKRLARRIEKMRAKRQTTKEHKKTKKEKPAAVAEEKPKKRKAPSGNHEKSEIKKSKPAKAEEETKVDVSGEEISYGSLLLGQEKKEEKKTRNGRSIHGIQNLLKKAEANKARMEELKQTEEGRAVVQAKGWEKAMKQASGGKVMDDPKLLRNKLKKKLKQKEKSSKEWKQRVATEKKGVKERAKKKATNARAGKKQLRSAAAEARAEKIKASKPAGNRAGFEGKKGESFLNAKK</sequence>
<comment type="similarity">
    <text evidence="2">Belongs to the SURF6 family.</text>
</comment>
<dbReference type="PANTHER" id="PTHR14369:SF0">
    <property type="entry name" value="SURFEIT LOCUS PROTEIN 6"/>
    <property type="match status" value="1"/>
</dbReference>
<dbReference type="InterPro" id="IPR029190">
    <property type="entry name" value="Rrp14/SURF6_C"/>
</dbReference>
<accession>A0A1V9ZTB5</accession>
<dbReference type="GO" id="GO:0042273">
    <property type="term" value="P:ribosomal large subunit biogenesis"/>
    <property type="evidence" value="ECO:0007669"/>
    <property type="project" value="TreeGrafter"/>
</dbReference>
<proteinExistence type="inferred from homology"/>
<name>A0A1V9ZTB5_9STRA</name>
<feature type="compositionally biased region" description="Basic residues" evidence="4">
    <location>
        <begin position="147"/>
        <end position="161"/>
    </location>
</feature>
<dbReference type="OrthoDB" id="77895at2759"/>
<feature type="compositionally biased region" description="Basic and acidic residues" evidence="4">
    <location>
        <begin position="296"/>
        <end position="316"/>
    </location>
</feature>
<dbReference type="PANTHER" id="PTHR14369">
    <property type="entry name" value="SURFEIT LOCUS PROTEIN 6"/>
    <property type="match status" value="1"/>
</dbReference>
<evidence type="ECO:0000259" key="6">
    <source>
        <dbReference type="Pfam" id="PF15459"/>
    </source>
</evidence>
<keyword evidence="8" id="KW-1185">Reference proteome</keyword>
<evidence type="ECO:0008006" key="9">
    <source>
        <dbReference type="Google" id="ProtNLM"/>
    </source>
</evidence>
<evidence type="ECO:0000259" key="5">
    <source>
        <dbReference type="Pfam" id="PF04935"/>
    </source>
</evidence>
<feature type="compositionally biased region" description="Basic residues" evidence="4">
    <location>
        <begin position="317"/>
        <end position="332"/>
    </location>
</feature>
<comment type="subcellular location">
    <subcellularLocation>
        <location evidence="1">Nucleus</location>
    </subcellularLocation>
</comment>
<evidence type="ECO:0000256" key="3">
    <source>
        <dbReference type="ARBA" id="ARBA00023242"/>
    </source>
</evidence>
<feature type="compositionally biased region" description="Basic and acidic residues" evidence="4">
    <location>
        <begin position="181"/>
        <end position="203"/>
    </location>
</feature>
<feature type="compositionally biased region" description="Basic and acidic residues" evidence="4">
    <location>
        <begin position="162"/>
        <end position="172"/>
    </location>
</feature>
<dbReference type="Pfam" id="PF15459">
    <property type="entry name" value="RRP14"/>
    <property type="match status" value="1"/>
</dbReference>
<evidence type="ECO:0000256" key="2">
    <source>
        <dbReference type="ARBA" id="ARBA00005904"/>
    </source>
</evidence>
<dbReference type="STRING" id="74557.A0A1V9ZTB5"/>
<dbReference type="GO" id="GO:0003723">
    <property type="term" value="F:RNA binding"/>
    <property type="evidence" value="ECO:0007669"/>
    <property type="project" value="TreeGrafter"/>
</dbReference>
<keyword evidence="3" id="KW-0539">Nucleus</keyword>
<feature type="domain" description="Ribosomal RNA-processing protein 14/surfeit locus protein 6 C-terminal" evidence="5">
    <location>
        <begin position="143"/>
        <end position="329"/>
    </location>
</feature>
<dbReference type="InterPro" id="IPR007019">
    <property type="entry name" value="SURF6"/>
</dbReference>
<evidence type="ECO:0000313" key="8">
    <source>
        <dbReference type="Proteomes" id="UP000243217"/>
    </source>
</evidence>
<dbReference type="GO" id="GO:0042274">
    <property type="term" value="P:ribosomal small subunit biogenesis"/>
    <property type="evidence" value="ECO:0007669"/>
    <property type="project" value="TreeGrafter"/>
</dbReference>
<evidence type="ECO:0000256" key="1">
    <source>
        <dbReference type="ARBA" id="ARBA00004123"/>
    </source>
</evidence>
<dbReference type="GO" id="GO:0003677">
    <property type="term" value="F:DNA binding"/>
    <property type="evidence" value="ECO:0007669"/>
    <property type="project" value="TreeGrafter"/>
</dbReference>
<dbReference type="GO" id="GO:0005730">
    <property type="term" value="C:nucleolus"/>
    <property type="evidence" value="ECO:0007669"/>
    <property type="project" value="TreeGrafter"/>
</dbReference>
<gene>
    <name evidence="7" type="ORF">THRCLA_05771</name>
</gene>
<dbReference type="AlphaFoldDB" id="A0A1V9ZTB5"/>
<evidence type="ECO:0000313" key="7">
    <source>
        <dbReference type="EMBL" id="OQS01229.1"/>
    </source>
</evidence>
<evidence type="ECO:0000256" key="4">
    <source>
        <dbReference type="SAM" id="MobiDB-lite"/>
    </source>
</evidence>
<feature type="region of interest" description="Disordered" evidence="4">
    <location>
        <begin position="291"/>
        <end position="369"/>
    </location>
</feature>
<organism evidence="7 8">
    <name type="scientific">Thraustotheca clavata</name>
    <dbReference type="NCBI Taxonomy" id="74557"/>
    <lineage>
        <taxon>Eukaryota</taxon>
        <taxon>Sar</taxon>
        <taxon>Stramenopiles</taxon>
        <taxon>Oomycota</taxon>
        <taxon>Saprolegniomycetes</taxon>
        <taxon>Saprolegniales</taxon>
        <taxon>Achlyaceae</taxon>
        <taxon>Thraustotheca</taxon>
    </lineage>
</organism>